<reference evidence="5 6" key="1">
    <citation type="submission" date="2020-08" db="EMBL/GenBank/DDBJ databases">
        <title>Whole genome shotgun sequence of Actinocatenispora thailandica NBRC 105041.</title>
        <authorList>
            <person name="Komaki H."/>
            <person name="Tamura T."/>
        </authorList>
    </citation>
    <scope>NUCLEOTIDE SEQUENCE [LARGE SCALE GENOMIC DNA]</scope>
    <source>
        <strain evidence="5 6">NBRC 105041</strain>
    </source>
</reference>
<dbReference type="PANTHER" id="PTHR33744:SF1">
    <property type="entry name" value="DNA-BINDING TRANSCRIPTIONAL ACTIVATOR ADER"/>
    <property type="match status" value="1"/>
</dbReference>
<evidence type="ECO:0000313" key="5">
    <source>
        <dbReference type="EMBL" id="BCJ34153.1"/>
    </source>
</evidence>
<dbReference type="Proteomes" id="UP000611640">
    <property type="component" value="Chromosome"/>
</dbReference>
<feature type="domain" description="CdaR GGDEF-like" evidence="4">
    <location>
        <begin position="160"/>
        <end position="263"/>
    </location>
</feature>
<evidence type="ECO:0000259" key="4">
    <source>
        <dbReference type="Pfam" id="PF17853"/>
    </source>
</evidence>
<evidence type="ECO:0000313" key="6">
    <source>
        <dbReference type="Proteomes" id="UP000611640"/>
    </source>
</evidence>
<dbReference type="RefSeq" id="WP_203960915.1">
    <property type="nucleotide sequence ID" value="NZ_AP023355.1"/>
</dbReference>
<protein>
    <recommendedName>
        <fullName evidence="7">PucR C-terminal helix-turn-helix domain-containing protein</fullName>
    </recommendedName>
</protein>
<evidence type="ECO:0000256" key="1">
    <source>
        <dbReference type="ARBA" id="ARBA00006754"/>
    </source>
</evidence>
<dbReference type="Pfam" id="PF14361">
    <property type="entry name" value="RsbRD_N"/>
    <property type="match status" value="1"/>
</dbReference>
<dbReference type="PANTHER" id="PTHR33744">
    <property type="entry name" value="CARBOHYDRATE DIACID REGULATOR"/>
    <property type="match status" value="1"/>
</dbReference>
<dbReference type="InterPro" id="IPR025751">
    <property type="entry name" value="RsbRD_N_dom"/>
</dbReference>
<organism evidence="5 6">
    <name type="scientific">Actinocatenispora thailandica</name>
    <dbReference type="NCBI Taxonomy" id="227318"/>
    <lineage>
        <taxon>Bacteria</taxon>
        <taxon>Bacillati</taxon>
        <taxon>Actinomycetota</taxon>
        <taxon>Actinomycetes</taxon>
        <taxon>Micromonosporales</taxon>
        <taxon>Micromonosporaceae</taxon>
        <taxon>Actinocatenispora</taxon>
    </lineage>
</organism>
<evidence type="ECO:0000259" key="3">
    <source>
        <dbReference type="Pfam" id="PF14361"/>
    </source>
</evidence>
<dbReference type="Pfam" id="PF13556">
    <property type="entry name" value="HTH_30"/>
    <property type="match status" value="1"/>
</dbReference>
<evidence type="ECO:0000259" key="2">
    <source>
        <dbReference type="Pfam" id="PF13556"/>
    </source>
</evidence>
<dbReference type="KEGG" id="atl:Athai_16560"/>
<dbReference type="InterPro" id="IPR042070">
    <property type="entry name" value="PucR_C-HTH_sf"/>
</dbReference>
<dbReference type="AlphaFoldDB" id="A0A7R7DM54"/>
<feature type="domain" description="PucR C-terminal helix-turn-helix" evidence="2">
    <location>
        <begin position="312"/>
        <end position="370"/>
    </location>
</feature>
<evidence type="ECO:0008006" key="7">
    <source>
        <dbReference type="Google" id="ProtNLM"/>
    </source>
</evidence>
<dbReference type="EMBL" id="AP023355">
    <property type="protein sequence ID" value="BCJ34153.1"/>
    <property type="molecule type" value="Genomic_DNA"/>
</dbReference>
<accession>A0A7R7DM54</accession>
<dbReference type="InterPro" id="IPR041522">
    <property type="entry name" value="CdaR_GGDEF"/>
</dbReference>
<comment type="similarity">
    <text evidence="1">Belongs to the CdaR family.</text>
</comment>
<gene>
    <name evidence="5" type="ORF">Athai_16560</name>
</gene>
<dbReference type="Gene3D" id="1.10.10.2840">
    <property type="entry name" value="PucR C-terminal helix-turn-helix domain"/>
    <property type="match status" value="1"/>
</dbReference>
<dbReference type="Pfam" id="PF17853">
    <property type="entry name" value="GGDEF_2"/>
    <property type="match status" value="1"/>
</dbReference>
<proteinExistence type="inferred from homology"/>
<name>A0A7R7DM54_9ACTN</name>
<feature type="domain" description="RsbT co-antagonist protein RsbRD N-terminal" evidence="3">
    <location>
        <begin position="6"/>
        <end position="143"/>
    </location>
</feature>
<dbReference type="InterPro" id="IPR051448">
    <property type="entry name" value="CdaR-like_regulators"/>
</dbReference>
<sequence length="380" mass="41139">MAPGLPAMLDRMTDRRMVELPMYSSGAAGDRAEVRKLVEANVQEVFDRLTGRRADLTAAEHSGRLRAQQGLALADLLTSFRLGYDEVWEAMIVAARLPPAIPADDVVDLSHLMFRLHNRVGDALIHAYREEAQHILLSRERERAALVNVLLSDTTGVGTVVDIAGMLRLPMDGTFVVVAAATHLGQDPLPRIDSYLSAVDVPSVWHLRQDALVGLLSLGHAARNATALDVLARHASGPVGVSPVFELLRRAPWALGLAELVLRRHGGTDPVEQFRDTPMNVLVASAPGAAQDAARTVLGGLLDLPAERRDMLLGTLIAWVEAGGSAPATGRSLRCHQNTVRHRLRRIELITGRSLTHPGECAEIVAACHAWTQLPRQTAS</sequence>
<keyword evidence="6" id="KW-1185">Reference proteome</keyword>
<dbReference type="InterPro" id="IPR025736">
    <property type="entry name" value="PucR_C-HTH_dom"/>
</dbReference>